<dbReference type="Proteomes" id="UP001180453">
    <property type="component" value="Unassembled WGS sequence"/>
</dbReference>
<feature type="region of interest" description="Disordered" evidence="1">
    <location>
        <begin position="157"/>
        <end position="217"/>
    </location>
</feature>
<evidence type="ECO:0000313" key="2">
    <source>
        <dbReference type="EMBL" id="MDR7269043.1"/>
    </source>
</evidence>
<organism evidence="2 3">
    <name type="scientific">Roseateles saccharophilus</name>
    <name type="common">Pseudomonas saccharophila</name>
    <dbReference type="NCBI Taxonomy" id="304"/>
    <lineage>
        <taxon>Bacteria</taxon>
        <taxon>Pseudomonadati</taxon>
        <taxon>Pseudomonadota</taxon>
        <taxon>Betaproteobacteria</taxon>
        <taxon>Burkholderiales</taxon>
        <taxon>Sphaerotilaceae</taxon>
        <taxon>Roseateles</taxon>
    </lineage>
</organism>
<evidence type="ECO:0000313" key="3">
    <source>
        <dbReference type="Proteomes" id="UP001180453"/>
    </source>
</evidence>
<proteinExistence type="predicted"/>
<reference evidence="2 3" key="1">
    <citation type="submission" date="2023-07" db="EMBL/GenBank/DDBJ databases">
        <title>Sorghum-associated microbial communities from plants grown in Nebraska, USA.</title>
        <authorList>
            <person name="Schachtman D."/>
        </authorList>
    </citation>
    <scope>NUCLEOTIDE SEQUENCE [LARGE SCALE GENOMIC DNA]</scope>
    <source>
        <strain evidence="2 3">BE314</strain>
    </source>
</reference>
<keyword evidence="3" id="KW-1185">Reference proteome</keyword>
<evidence type="ECO:0000256" key="1">
    <source>
        <dbReference type="SAM" id="MobiDB-lite"/>
    </source>
</evidence>
<accession>A0ABU1YJL2</accession>
<protein>
    <submittedName>
        <fullName evidence="2">General secretion pathway protein C</fullName>
    </submittedName>
</protein>
<feature type="compositionally biased region" description="Polar residues" evidence="1">
    <location>
        <begin position="201"/>
        <end position="217"/>
    </location>
</feature>
<dbReference type="EMBL" id="JAVDXU010000001">
    <property type="protein sequence ID" value="MDR7269043.1"/>
    <property type="molecule type" value="Genomic_DNA"/>
</dbReference>
<comment type="caution">
    <text evidence="2">The sequence shown here is derived from an EMBL/GenBank/DDBJ whole genome shotgun (WGS) entry which is preliminary data.</text>
</comment>
<sequence length="217" mass="22106">MLARTMSFTVWLLLGGSVAYWSLQLLARPLPMPASVLPAGEARGGSVDLSRLLGVTVAETAPEPEVAASTRLRLLGVVAPKNAKAAEAGEGVALIEVDGVARTVRVGAAVDGELRLLRVDVRSASLGRLGQAPSQVLQISPPAAAATGALAPAAPSPVVLGGNPNPPPNPSQNAQGVPLRANVPPPVSATMPSVYGAPPANQASPPTRNEELQQQQR</sequence>
<gene>
    <name evidence="2" type="ORF">J2X20_001672</name>
</gene>
<name>A0ABU1YJL2_ROSSA</name>